<organism evidence="2 3">
    <name type="scientific">Streptomyces qinzhouensis</name>
    <dbReference type="NCBI Taxonomy" id="2599401"/>
    <lineage>
        <taxon>Bacteria</taxon>
        <taxon>Bacillati</taxon>
        <taxon>Actinomycetota</taxon>
        <taxon>Actinomycetes</taxon>
        <taxon>Kitasatosporales</taxon>
        <taxon>Streptomycetaceae</taxon>
        <taxon>Streptomyces</taxon>
    </lineage>
</organism>
<dbReference type="RefSeq" id="WP_146482624.1">
    <property type="nucleotide sequence ID" value="NZ_CP042266.1"/>
</dbReference>
<dbReference type="KEGG" id="sqz:FQU76_25540"/>
<feature type="region of interest" description="Disordered" evidence="1">
    <location>
        <begin position="141"/>
        <end position="164"/>
    </location>
</feature>
<evidence type="ECO:0000313" key="2">
    <source>
        <dbReference type="EMBL" id="QDY79332.1"/>
    </source>
</evidence>
<accession>A0A5B8ILB1</accession>
<evidence type="ECO:0000313" key="3">
    <source>
        <dbReference type="Proteomes" id="UP000320580"/>
    </source>
</evidence>
<name>A0A5B8ILB1_9ACTN</name>
<evidence type="ECO:0000256" key="1">
    <source>
        <dbReference type="SAM" id="MobiDB-lite"/>
    </source>
</evidence>
<proteinExistence type="predicted"/>
<dbReference type="AlphaFoldDB" id="A0A5B8ILB1"/>
<sequence length="164" mass="18075">MAWEEWDRLKASAAERSSGQMQLNGVPDDERLPAVGTGDLQVSHKDLAAVGDQAYKLYNRLWPEARQAVVPSTDRAGDSLTTQKFALGAALKHVATRWDKQLGTLMDACAHISNHMDFSNKTHGDDDGWIRRSMSSIQTLHRGFDESDTPLGRPDGTNGEKKNA</sequence>
<dbReference type="OrthoDB" id="4313158at2"/>
<keyword evidence="3" id="KW-1185">Reference proteome</keyword>
<dbReference type="Proteomes" id="UP000320580">
    <property type="component" value="Chromosome"/>
</dbReference>
<dbReference type="EMBL" id="CP042266">
    <property type="protein sequence ID" value="QDY79332.1"/>
    <property type="molecule type" value="Genomic_DNA"/>
</dbReference>
<reference evidence="2 3" key="1">
    <citation type="submission" date="2019-07" db="EMBL/GenBank/DDBJ databases">
        <authorList>
            <person name="Zhu P."/>
        </authorList>
    </citation>
    <scope>NUCLEOTIDE SEQUENCE [LARGE SCALE GENOMIC DNA]</scope>
    <source>
        <strain evidence="2 3">SSL-25</strain>
    </source>
</reference>
<gene>
    <name evidence="2" type="ORF">FQU76_25540</name>
</gene>
<feature type="region of interest" description="Disordered" evidence="1">
    <location>
        <begin position="13"/>
        <end position="36"/>
    </location>
</feature>
<protein>
    <submittedName>
        <fullName evidence="2">Uncharacterized protein</fullName>
    </submittedName>
</protein>